<gene>
    <name evidence="7" type="ORF">ASEP1449_LOCUS11559</name>
</gene>
<comment type="similarity">
    <text evidence="1">Belongs to the truncated hemoglobin family. Group I subfamily.</text>
</comment>
<accession>A0A7S2XPV2</accession>
<dbReference type="InterPro" id="IPR001486">
    <property type="entry name" value="Hemoglobin_trunc"/>
</dbReference>
<evidence type="ECO:0000256" key="2">
    <source>
        <dbReference type="ARBA" id="ARBA00022448"/>
    </source>
</evidence>
<dbReference type="Gene3D" id="1.10.490.10">
    <property type="entry name" value="Globins"/>
    <property type="match status" value="1"/>
</dbReference>
<comment type="cofactor">
    <cofactor evidence="6">
        <name>heme</name>
        <dbReference type="ChEBI" id="CHEBI:30413"/>
    </cofactor>
    <text evidence="6">Binds 1 heme group per subunit.</text>
</comment>
<evidence type="ECO:0000256" key="6">
    <source>
        <dbReference type="PIRSR" id="PIRSR002030-1"/>
    </source>
</evidence>
<name>A0A7S2XPV2_9STRA</name>
<evidence type="ECO:0000256" key="4">
    <source>
        <dbReference type="ARBA" id="ARBA00022723"/>
    </source>
</evidence>
<evidence type="ECO:0000256" key="1">
    <source>
        <dbReference type="ARBA" id="ARBA00009660"/>
    </source>
</evidence>
<keyword evidence="4 6" id="KW-0479">Metal-binding</keyword>
<dbReference type="GO" id="GO:0019825">
    <property type="term" value="F:oxygen binding"/>
    <property type="evidence" value="ECO:0007669"/>
    <property type="project" value="InterPro"/>
</dbReference>
<evidence type="ECO:0008006" key="8">
    <source>
        <dbReference type="Google" id="ProtNLM"/>
    </source>
</evidence>
<feature type="binding site" description="proximal binding residue" evidence="6">
    <location>
        <position position="75"/>
    </location>
    <ligand>
        <name>heme</name>
        <dbReference type="ChEBI" id="CHEBI:30413"/>
    </ligand>
    <ligandPart>
        <name>Fe</name>
        <dbReference type="ChEBI" id="CHEBI:18248"/>
    </ligandPart>
</feature>
<evidence type="ECO:0000256" key="5">
    <source>
        <dbReference type="ARBA" id="ARBA00023004"/>
    </source>
</evidence>
<dbReference type="InterPro" id="IPR016339">
    <property type="entry name" value="Hemoglobin_trunc_I"/>
</dbReference>
<dbReference type="Pfam" id="PF01152">
    <property type="entry name" value="Bac_globin"/>
    <property type="match status" value="1"/>
</dbReference>
<proteinExistence type="inferred from homology"/>
<sequence length="132" mass="14872">MVGSGSLFERIGGEPAVRAAVDVFYKRILEDPKLAHFFEGIDMERLKKHQLEFISFAFTNEPEYVSGHEFMMEAHMKLFEKYGLNETHFDLIAAHFHATLTSLGLSPELVDEAVDVVATLRPAFVEGGKLNQ</sequence>
<reference evidence="7" key="1">
    <citation type="submission" date="2021-01" db="EMBL/GenBank/DDBJ databases">
        <authorList>
            <person name="Corre E."/>
            <person name="Pelletier E."/>
            <person name="Niang G."/>
            <person name="Scheremetjew M."/>
            <person name="Finn R."/>
            <person name="Kale V."/>
            <person name="Holt S."/>
            <person name="Cochrane G."/>
            <person name="Meng A."/>
            <person name="Brown T."/>
            <person name="Cohen L."/>
        </authorList>
    </citation>
    <scope>NUCLEOTIDE SEQUENCE</scope>
    <source>
        <strain evidence="7">CCMP2084</strain>
    </source>
</reference>
<dbReference type="PIRSF" id="PIRSF002030">
    <property type="entry name" value="Globin_Protozoa/Cyanobacteria"/>
    <property type="match status" value="1"/>
</dbReference>
<dbReference type="EMBL" id="HBHQ01017271">
    <property type="protein sequence ID" value="CAD9819726.1"/>
    <property type="molecule type" value="Transcribed_RNA"/>
</dbReference>
<evidence type="ECO:0000313" key="7">
    <source>
        <dbReference type="EMBL" id="CAD9819726.1"/>
    </source>
</evidence>
<organism evidence="7">
    <name type="scientific">Attheya septentrionalis</name>
    <dbReference type="NCBI Taxonomy" id="420275"/>
    <lineage>
        <taxon>Eukaryota</taxon>
        <taxon>Sar</taxon>
        <taxon>Stramenopiles</taxon>
        <taxon>Ochrophyta</taxon>
        <taxon>Bacillariophyta</taxon>
        <taxon>Coscinodiscophyceae</taxon>
        <taxon>Chaetocerotophycidae</taxon>
        <taxon>Chaetocerotales</taxon>
        <taxon>Attheyaceae</taxon>
        <taxon>Attheya</taxon>
    </lineage>
</organism>
<keyword evidence="2" id="KW-0813">Transport</keyword>
<keyword evidence="3 6" id="KW-0349">Heme</keyword>
<dbReference type="GO" id="GO:0020037">
    <property type="term" value="F:heme binding"/>
    <property type="evidence" value="ECO:0007669"/>
    <property type="project" value="InterPro"/>
</dbReference>
<dbReference type="SUPFAM" id="SSF46458">
    <property type="entry name" value="Globin-like"/>
    <property type="match status" value="1"/>
</dbReference>
<keyword evidence="5 6" id="KW-0408">Iron</keyword>
<dbReference type="AlphaFoldDB" id="A0A7S2XPV2"/>
<dbReference type="CDD" id="cd00454">
    <property type="entry name" value="TrHb1_N"/>
    <property type="match status" value="1"/>
</dbReference>
<evidence type="ECO:0000256" key="3">
    <source>
        <dbReference type="ARBA" id="ARBA00022617"/>
    </source>
</evidence>
<dbReference type="InterPro" id="IPR009050">
    <property type="entry name" value="Globin-like_sf"/>
</dbReference>
<protein>
    <recommendedName>
        <fullName evidence="8">Group 1 truncated hemoglobin</fullName>
    </recommendedName>
</protein>
<dbReference type="InterPro" id="IPR012292">
    <property type="entry name" value="Globin/Proto"/>
</dbReference>
<dbReference type="GO" id="GO:0046872">
    <property type="term" value="F:metal ion binding"/>
    <property type="evidence" value="ECO:0007669"/>
    <property type="project" value="UniProtKB-KW"/>
</dbReference>